<evidence type="ECO:0000313" key="1">
    <source>
        <dbReference type="EMBL" id="KAB2818235.1"/>
    </source>
</evidence>
<gene>
    <name evidence="1" type="ORF">F8C82_05480</name>
</gene>
<keyword evidence="2" id="KW-1185">Reference proteome</keyword>
<dbReference type="OrthoDB" id="9811959at2"/>
<dbReference type="SUPFAM" id="SSF158446">
    <property type="entry name" value="IVS-encoded protein-like"/>
    <property type="match status" value="1"/>
</dbReference>
<dbReference type="InterPro" id="IPR012657">
    <property type="entry name" value="23S_rRNA-intervening_sequence"/>
</dbReference>
<name>A0A6L3ZL77_9FLAO</name>
<dbReference type="Pfam" id="PF05635">
    <property type="entry name" value="23S_rRNA_IVP"/>
    <property type="match status" value="1"/>
</dbReference>
<dbReference type="Gene3D" id="1.20.1440.60">
    <property type="entry name" value="23S rRNA-intervening sequence"/>
    <property type="match status" value="1"/>
</dbReference>
<dbReference type="EMBL" id="WBVQ01000001">
    <property type="protein sequence ID" value="KAB2818235.1"/>
    <property type="molecule type" value="Genomic_DNA"/>
</dbReference>
<dbReference type="InterPro" id="IPR036583">
    <property type="entry name" value="23S_rRNA_IVS_sf"/>
</dbReference>
<reference evidence="1 2" key="1">
    <citation type="submission" date="2019-10" db="EMBL/GenBank/DDBJ databases">
        <title>Genome sequence of Phaeocystidibacter marisrubri JCM30614 (type strain).</title>
        <authorList>
            <person name="Bowman J.P."/>
        </authorList>
    </citation>
    <scope>NUCLEOTIDE SEQUENCE [LARGE SCALE GENOMIC DNA]</scope>
    <source>
        <strain evidence="1 2">JCM 30614</strain>
    </source>
</reference>
<protein>
    <submittedName>
        <fullName evidence="1">Four helix bundle protein</fullName>
    </submittedName>
</protein>
<dbReference type="NCBIfam" id="TIGR02436">
    <property type="entry name" value="four helix bundle protein"/>
    <property type="match status" value="1"/>
</dbReference>
<organism evidence="1 2">
    <name type="scientific">Phaeocystidibacter marisrubri</name>
    <dbReference type="NCBI Taxonomy" id="1577780"/>
    <lineage>
        <taxon>Bacteria</taxon>
        <taxon>Pseudomonadati</taxon>
        <taxon>Bacteroidota</taxon>
        <taxon>Flavobacteriia</taxon>
        <taxon>Flavobacteriales</taxon>
        <taxon>Phaeocystidibacteraceae</taxon>
        <taxon>Phaeocystidibacter</taxon>
    </lineage>
</organism>
<accession>A0A6L3ZL77</accession>
<sequence length="88" mass="9880">METCRLSSLIESSRQKEQIIGSYASIPSNISEGAERESNTSFLIFLTYSSSSCAELHTQLTFISKIHPELSLPTPILHSFRHFNPQHA</sequence>
<comment type="caution">
    <text evidence="1">The sequence shown here is derived from an EMBL/GenBank/DDBJ whole genome shotgun (WGS) entry which is preliminary data.</text>
</comment>
<dbReference type="Proteomes" id="UP000484164">
    <property type="component" value="Unassembled WGS sequence"/>
</dbReference>
<evidence type="ECO:0000313" key="2">
    <source>
        <dbReference type="Proteomes" id="UP000484164"/>
    </source>
</evidence>
<dbReference type="AlphaFoldDB" id="A0A6L3ZL77"/>
<proteinExistence type="predicted"/>